<keyword evidence="6" id="KW-0812">Transmembrane</keyword>
<evidence type="ECO:0000256" key="6">
    <source>
        <dbReference type="ARBA" id="ARBA00022692"/>
    </source>
</evidence>
<evidence type="ECO:0000259" key="11">
    <source>
        <dbReference type="PROSITE" id="PS52015"/>
    </source>
</evidence>
<dbReference type="PANTHER" id="PTHR33446">
    <property type="entry name" value="PROTEIN TONB-RELATED"/>
    <property type="match status" value="1"/>
</dbReference>
<dbReference type="Gene3D" id="3.30.1150.10">
    <property type="match status" value="1"/>
</dbReference>
<evidence type="ECO:0000256" key="2">
    <source>
        <dbReference type="ARBA" id="ARBA00006555"/>
    </source>
</evidence>
<name>A0ABP7LVY7_9SPHN</name>
<keyword evidence="4" id="KW-1003">Cell membrane</keyword>
<evidence type="ECO:0000256" key="4">
    <source>
        <dbReference type="ARBA" id="ARBA00022475"/>
    </source>
</evidence>
<comment type="caution">
    <text evidence="12">The sequence shown here is derived from an EMBL/GenBank/DDBJ whole genome shotgun (WGS) entry which is preliminary data.</text>
</comment>
<dbReference type="Pfam" id="PF03544">
    <property type="entry name" value="TonB_C"/>
    <property type="match status" value="1"/>
</dbReference>
<proteinExistence type="inferred from homology"/>
<dbReference type="InterPro" id="IPR051045">
    <property type="entry name" value="TonB-dependent_transducer"/>
</dbReference>
<feature type="region of interest" description="Disordered" evidence="10">
    <location>
        <begin position="18"/>
        <end position="112"/>
    </location>
</feature>
<gene>
    <name evidence="12" type="ORF">GCM10022276_26810</name>
</gene>
<comment type="subcellular location">
    <subcellularLocation>
        <location evidence="1">Cell inner membrane</location>
        <topology evidence="1">Single-pass membrane protein</topology>
        <orientation evidence="1">Periplasmic side</orientation>
    </subcellularLocation>
</comment>
<comment type="similarity">
    <text evidence="2">Belongs to the TonB family.</text>
</comment>
<evidence type="ECO:0000256" key="8">
    <source>
        <dbReference type="ARBA" id="ARBA00022989"/>
    </source>
</evidence>
<keyword evidence="7" id="KW-0653">Protein transport</keyword>
<dbReference type="InterPro" id="IPR006260">
    <property type="entry name" value="TonB/TolA_C"/>
</dbReference>
<feature type="compositionally biased region" description="Gly residues" evidence="10">
    <location>
        <begin position="80"/>
        <end position="109"/>
    </location>
</feature>
<evidence type="ECO:0000256" key="3">
    <source>
        <dbReference type="ARBA" id="ARBA00022448"/>
    </source>
</evidence>
<feature type="domain" description="TonB C-terminal" evidence="11">
    <location>
        <begin position="108"/>
        <end position="202"/>
    </location>
</feature>
<dbReference type="SUPFAM" id="SSF74653">
    <property type="entry name" value="TolA/TonB C-terminal domain"/>
    <property type="match status" value="1"/>
</dbReference>
<keyword evidence="8" id="KW-1133">Transmembrane helix</keyword>
<dbReference type="PROSITE" id="PS52015">
    <property type="entry name" value="TONB_CTD"/>
    <property type="match status" value="1"/>
</dbReference>
<keyword evidence="3" id="KW-0813">Transport</keyword>
<dbReference type="PANTHER" id="PTHR33446:SF2">
    <property type="entry name" value="PROTEIN TONB"/>
    <property type="match status" value="1"/>
</dbReference>
<reference evidence="13" key="1">
    <citation type="journal article" date="2019" name="Int. J. Syst. Evol. Microbiol.">
        <title>The Global Catalogue of Microorganisms (GCM) 10K type strain sequencing project: providing services to taxonomists for standard genome sequencing and annotation.</title>
        <authorList>
            <consortium name="The Broad Institute Genomics Platform"/>
            <consortium name="The Broad Institute Genome Sequencing Center for Infectious Disease"/>
            <person name="Wu L."/>
            <person name="Ma J."/>
        </authorList>
    </citation>
    <scope>NUCLEOTIDE SEQUENCE [LARGE SCALE GENOMIC DNA]</scope>
    <source>
        <strain evidence="13">JCM 17543</strain>
    </source>
</reference>
<evidence type="ECO:0000256" key="10">
    <source>
        <dbReference type="SAM" id="MobiDB-lite"/>
    </source>
</evidence>
<feature type="compositionally biased region" description="Pro residues" evidence="10">
    <location>
        <begin position="20"/>
        <end position="33"/>
    </location>
</feature>
<dbReference type="NCBIfam" id="TIGR01352">
    <property type="entry name" value="tonB_Cterm"/>
    <property type="match status" value="1"/>
</dbReference>
<accession>A0ABP7LVY7</accession>
<sequence>MQVGRSAEAVSQLIQVVLPNVPPPVPPPPPPAPKKASKPESAPKAEPAPPGGSPGTEPAHAPPSVAPIVAIQPTVAPSGGSTGSGPATGSGAGGGTGGNGYGEDGGGGSEMEQIAGEITPRDYPRNLGNAGVGGRVGLLFTVGTNGRVSQCRVTRSSGVPELDALTCRLIMQRFVFRPATDRFGRPVADQVEGEHVWDVSRR</sequence>
<evidence type="ECO:0000256" key="1">
    <source>
        <dbReference type="ARBA" id="ARBA00004383"/>
    </source>
</evidence>
<keyword evidence="13" id="KW-1185">Reference proteome</keyword>
<dbReference type="Proteomes" id="UP001500827">
    <property type="component" value="Unassembled WGS sequence"/>
</dbReference>
<evidence type="ECO:0000256" key="5">
    <source>
        <dbReference type="ARBA" id="ARBA00022519"/>
    </source>
</evidence>
<keyword evidence="5" id="KW-0997">Cell inner membrane</keyword>
<keyword evidence="9" id="KW-0472">Membrane</keyword>
<dbReference type="EMBL" id="BAABBM010000001">
    <property type="protein sequence ID" value="GAA3906960.1"/>
    <property type="molecule type" value="Genomic_DNA"/>
</dbReference>
<evidence type="ECO:0000313" key="13">
    <source>
        <dbReference type="Proteomes" id="UP001500827"/>
    </source>
</evidence>
<evidence type="ECO:0000256" key="7">
    <source>
        <dbReference type="ARBA" id="ARBA00022927"/>
    </source>
</evidence>
<organism evidence="12 13">
    <name type="scientific">Sphingomonas limnosediminicola</name>
    <dbReference type="NCBI Taxonomy" id="940133"/>
    <lineage>
        <taxon>Bacteria</taxon>
        <taxon>Pseudomonadati</taxon>
        <taxon>Pseudomonadota</taxon>
        <taxon>Alphaproteobacteria</taxon>
        <taxon>Sphingomonadales</taxon>
        <taxon>Sphingomonadaceae</taxon>
        <taxon>Sphingomonas</taxon>
    </lineage>
</organism>
<dbReference type="InterPro" id="IPR037682">
    <property type="entry name" value="TonB_C"/>
</dbReference>
<protein>
    <recommendedName>
        <fullName evidence="11">TonB C-terminal domain-containing protein</fullName>
    </recommendedName>
</protein>
<evidence type="ECO:0000256" key="9">
    <source>
        <dbReference type="ARBA" id="ARBA00023136"/>
    </source>
</evidence>
<evidence type="ECO:0000313" key="12">
    <source>
        <dbReference type="EMBL" id="GAA3906960.1"/>
    </source>
</evidence>